<proteinExistence type="predicted"/>
<dbReference type="InterPro" id="IPR050328">
    <property type="entry name" value="Dev_Immune_Receptor"/>
</dbReference>
<keyword evidence="4" id="KW-1133">Transmembrane helix</keyword>
<dbReference type="EMBL" id="DS231906">
    <property type="protein sequence ID" value="EDS45393.1"/>
    <property type="molecule type" value="Genomic_DNA"/>
</dbReference>
<dbReference type="VEuPathDB" id="VectorBase:CQUJHB013257"/>
<dbReference type="OrthoDB" id="676979at2759"/>
<evidence type="ECO:0000256" key="1">
    <source>
        <dbReference type="ARBA" id="ARBA00022614"/>
    </source>
</evidence>
<dbReference type="SUPFAM" id="SSF52058">
    <property type="entry name" value="L domain-like"/>
    <property type="match status" value="1"/>
</dbReference>
<gene>
    <name evidence="6" type="primary">6037078</name>
    <name evidence="5" type="ORF">CpipJ_CPIJ005278</name>
</gene>
<dbReference type="STRING" id="7176.B0WE99"/>
<dbReference type="EnsemblMetazoa" id="CPIJ005278-RA">
    <property type="protein sequence ID" value="CPIJ005278-PA"/>
    <property type="gene ID" value="CPIJ005278"/>
</dbReference>
<dbReference type="KEGG" id="cqu:CpipJ_CPIJ005278"/>
<dbReference type="VEuPathDB" id="VectorBase:CPIJ005278"/>
<dbReference type="PANTHER" id="PTHR24373">
    <property type="entry name" value="SLIT RELATED LEUCINE-RICH REPEAT NEURONAL PROTEIN"/>
    <property type="match status" value="1"/>
</dbReference>
<dbReference type="InterPro" id="IPR001611">
    <property type="entry name" value="Leu-rich_rpt"/>
</dbReference>
<keyword evidence="2" id="KW-0732">Signal</keyword>
<keyword evidence="7" id="KW-1185">Reference proteome</keyword>
<dbReference type="GO" id="GO:0005615">
    <property type="term" value="C:extracellular space"/>
    <property type="evidence" value="ECO:0007669"/>
    <property type="project" value="TreeGrafter"/>
</dbReference>
<evidence type="ECO:0000256" key="3">
    <source>
        <dbReference type="ARBA" id="ARBA00022737"/>
    </source>
</evidence>
<dbReference type="GO" id="GO:0031012">
    <property type="term" value="C:extracellular matrix"/>
    <property type="evidence" value="ECO:0007669"/>
    <property type="project" value="TreeGrafter"/>
</dbReference>
<evidence type="ECO:0000313" key="7">
    <source>
        <dbReference type="Proteomes" id="UP000002320"/>
    </source>
</evidence>
<keyword evidence="4" id="KW-0812">Transmembrane</keyword>
<evidence type="ECO:0000313" key="5">
    <source>
        <dbReference type="EMBL" id="EDS45393.1"/>
    </source>
</evidence>
<dbReference type="InterPro" id="IPR032675">
    <property type="entry name" value="LRR_dom_sf"/>
</dbReference>
<dbReference type="Proteomes" id="UP000002320">
    <property type="component" value="Unassembled WGS sequence"/>
</dbReference>
<keyword evidence="3" id="KW-0677">Repeat</keyword>
<keyword evidence="4" id="KW-0472">Membrane</keyword>
<reference evidence="5" key="1">
    <citation type="submission" date="2007-03" db="EMBL/GenBank/DDBJ databases">
        <title>Annotation of Culex pipiens quinquefasciatus.</title>
        <authorList>
            <consortium name="The Broad Institute Genome Sequencing Platform"/>
            <person name="Atkinson P.W."/>
            <person name="Hemingway J."/>
            <person name="Christensen B.M."/>
            <person name="Higgs S."/>
            <person name="Kodira C."/>
            <person name="Hannick L."/>
            <person name="Megy K."/>
            <person name="O'Leary S."/>
            <person name="Pearson M."/>
            <person name="Haas B.J."/>
            <person name="Mauceli E."/>
            <person name="Wortman J.R."/>
            <person name="Lee N.H."/>
            <person name="Guigo R."/>
            <person name="Stanke M."/>
            <person name="Alvarado L."/>
            <person name="Amedeo P."/>
            <person name="Antoine C.H."/>
            <person name="Arensburger P."/>
            <person name="Bidwell S.L."/>
            <person name="Crawford M."/>
            <person name="Camaro F."/>
            <person name="Devon K."/>
            <person name="Engels R."/>
            <person name="Hammond M."/>
            <person name="Howarth C."/>
            <person name="Koehrsen M."/>
            <person name="Lawson D."/>
            <person name="Montgomery P."/>
            <person name="Nene V."/>
            <person name="Nusbaum C."/>
            <person name="Puiu D."/>
            <person name="Romero-Severson J."/>
            <person name="Severson D.W."/>
            <person name="Shumway M."/>
            <person name="Sisk P."/>
            <person name="Stolte C."/>
            <person name="Zeng Q."/>
            <person name="Eisenstadt E."/>
            <person name="Fraser-Liggett C."/>
            <person name="Strausberg R."/>
            <person name="Galagan J."/>
            <person name="Birren B."/>
            <person name="Collins F.H."/>
        </authorList>
    </citation>
    <scope>NUCLEOTIDE SEQUENCE [LARGE SCALE GENOMIC DNA]</scope>
    <source>
        <strain evidence="5">JHB</strain>
    </source>
</reference>
<evidence type="ECO:0008006" key="8">
    <source>
        <dbReference type="Google" id="ProtNLM"/>
    </source>
</evidence>
<reference evidence="6" key="2">
    <citation type="submission" date="2021-02" db="UniProtKB">
        <authorList>
            <consortium name="EnsemblMetazoa"/>
        </authorList>
    </citation>
    <scope>IDENTIFICATION</scope>
    <source>
        <strain evidence="6">JHB</strain>
    </source>
</reference>
<evidence type="ECO:0000313" key="6">
    <source>
        <dbReference type="EnsemblMetazoa" id="CPIJ005278-PA"/>
    </source>
</evidence>
<evidence type="ECO:0000256" key="2">
    <source>
        <dbReference type="ARBA" id="ARBA00022729"/>
    </source>
</evidence>
<dbReference type="eggNOG" id="KOG0531">
    <property type="taxonomic scope" value="Eukaryota"/>
</dbReference>
<protein>
    <recommendedName>
        <fullName evidence="8">Leucine-rich repeat protein</fullName>
    </recommendedName>
</protein>
<dbReference type="SMART" id="SM00369">
    <property type="entry name" value="LRR_TYP"/>
    <property type="match status" value="4"/>
</dbReference>
<dbReference type="PANTHER" id="PTHR24373:SF370">
    <property type="entry name" value="FISH-LIPS, ISOFORM E"/>
    <property type="match status" value="1"/>
</dbReference>
<keyword evidence="1" id="KW-0433">Leucine-rich repeat</keyword>
<evidence type="ECO:0000256" key="4">
    <source>
        <dbReference type="SAM" id="Phobius"/>
    </source>
</evidence>
<sequence>MCILENFHYDEEETHVIHSFPANLHHVRITRETRSIKGPVRTFNVNAKLHTMLGRPAILEMQEYAMWHLELPRALQQGIFQKLYIPNLTVEPGTDIPNLVYLDLSYNYLRNIANVSALINLEVLLLGENYINSIEPTTFQNLTKLRILNLGNNYLTKVALNIYPKSLTELNLFSCKIKSLNYRHLYLPSMEVLNIEQNKLTSIDGSALLLAMPKLKTIRIGWNLFEREELQEALEQFQRHNISIRDEADEAACYFNEQVVQGVCITDHEPPRGVMREILMTVVVIVVAIALGATLRWGFVSMKGGE</sequence>
<dbReference type="Gene3D" id="3.80.10.10">
    <property type="entry name" value="Ribonuclease Inhibitor"/>
    <property type="match status" value="1"/>
</dbReference>
<dbReference type="AlphaFoldDB" id="B0WE99"/>
<dbReference type="HOGENOM" id="CLU_070420_0_0_1"/>
<dbReference type="PROSITE" id="PS51450">
    <property type="entry name" value="LRR"/>
    <property type="match status" value="3"/>
</dbReference>
<accession>B0WE99</accession>
<dbReference type="InParanoid" id="B0WE99"/>
<dbReference type="Pfam" id="PF13855">
    <property type="entry name" value="LRR_8"/>
    <property type="match status" value="1"/>
</dbReference>
<organism>
    <name type="scientific">Culex quinquefasciatus</name>
    <name type="common">Southern house mosquito</name>
    <name type="synonym">Culex pungens</name>
    <dbReference type="NCBI Taxonomy" id="7176"/>
    <lineage>
        <taxon>Eukaryota</taxon>
        <taxon>Metazoa</taxon>
        <taxon>Ecdysozoa</taxon>
        <taxon>Arthropoda</taxon>
        <taxon>Hexapoda</taxon>
        <taxon>Insecta</taxon>
        <taxon>Pterygota</taxon>
        <taxon>Neoptera</taxon>
        <taxon>Endopterygota</taxon>
        <taxon>Diptera</taxon>
        <taxon>Nematocera</taxon>
        <taxon>Culicoidea</taxon>
        <taxon>Culicidae</taxon>
        <taxon>Culicinae</taxon>
        <taxon>Culicini</taxon>
        <taxon>Culex</taxon>
        <taxon>Culex</taxon>
    </lineage>
</organism>
<dbReference type="InterPro" id="IPR003591">
    <property type="entry name" value="Leu-rich_rpt_typical-subtyp"/>
</dbReference>
<feature type="transmembrane region" description="Helical" evidence="4">
    <location>
        <begin position="278"/>
        <end position="299"/>
    </location>
</feature>
<name>B0WE99_CULQU</name>